<sequence length="337" mass="38654">MKENLRKMTEELESKNLSPYAQLSHKTRGRLVEEDECDIRTVYQRDRDRIIHSKSFRALKEKTQVFIVKDDFFRTRLSHTLETSQIARTIARALRINEDLVEAIALGHDLGHTCFGHSGEEVLHSITGHFKHNEQSLRVVNELEGDGNGLNLTFEVRDGILNHTGEDLPVTLEGKLVKLIDTITYLCHDIQDSISAGILKEEKIPNSFIEVLGNTHSNRINTFVKDIIEETTKQISVGSAINIYQSIEIADVTQKLREFMFKQVYNGDICLREKEKATFIVKTLYNYFVENPNKMPCEYIKRLEKDSLDRVVTDCIAGATDSYAIKLFQNIFIPSPY</sequence>
<dbReference type="OrthoDB" id="9803619at2"/>
<dbReference type="GO" id="GO:0016787">
    <property type="term" value="F:hydrolase activity"/>
    <property type="evidence" value="ECO:0007669"/>
    <property type="project" value="UniProtKB-KW"/>
</dbReference>
<proteinExistence type="predicted"/>
<dbReference type="Pfam" id="PF13286">
    <property type="entry name" value="HD_assoc"/>
    <property type="match status" value="1"/>
</dbReference>
<protein>
    <submittedName>
        <fullName evidence="3">dGTPase</fullName>
    </submittedName>
</protein>
<dbReference type="Pfam" id="PF01966">
    <property type="entry name" value="HD"/>
    <property type="match status" value="1"/>
</dbReference>
<dbReference type="Proteomes" id="UP000198636">
    <property type="component" value="Unassembled WGS sequence"/>
</dbReference>
<evidence type="ECO:0000259" key="2">
    <source>
        <dbReference type="PROSITE" id="PS51831"/>
    </source>
</evidence>
<reference evidence="3 4" key="1">
    <citation type="submission" date="2016-10" db="EMBL/GenBank/DDBJ databases">
        <authorList>
            <person name="de Groot N.N."/>
        </authorList>
    </citation>
    <scope>NUCLEOTIDE SEQUENCE [LARGE SCALE GENOMIC DNA]</scope>
    <source>
        <strain evidence="3 4">DSM 18978</strain>
    </source>
</reference>
<dbReference type="SUPFAM" id="SSF109604">
    <property type="entry name" value="HD-domain/PDEase-like"/>
    <property type="match status" value="1"/>
</dbReference>
<dbReference type="PANTHER" id="PTHR35795">
    <property type="entry name" value="SLR1885 PROTEIN"/>
    <property type="match status" value="1"/>
</dbReference>
<dbReference type="Gene3D" id="1.10.3210.10">
    <property type="entry name" value="Hypothetical protein af1432"/>
    <property type="match status" value="1"/>
</dbReference>
<dbReference type="NCBIfam" id="NF002327">
    <property type="entry name" value="PRK01286.1-2"/>
    <property type="match status" value="1"/>
</dbReference>
<dbReference type="PANTHER" id="PTHR35795:SF1">
    <property type="entry name" value="BIS(5'-NUCLEOSYL)-TETRAPHOSPHATASE, SYMMETRICAL"/>
    <property type="match status" value="1"/>
</dbReference>
<organism evidence="3 4">
    <name type="scientific">Alkaliphilus peptidifermentans DSM 18978</name>
    <dbReference type="NCBI Taxonomy" id="1120976"/>
    <lineage>
        <taxon>Bacteria</taxon>
        <taxon>Bacillati</taxon>
        <taxon>Bacillota</taxon>
        <taxon>Clostridia</taxon>
        <taxon>Peptostreptococcales</taxon>
        <taxon>Natronincolaceae</taxon>
        <taxon>Alkaliphilus</taxon>
    </lineage>
</organism>
<gene>
    <name evidence="3" type="ORF">SAMN03080606_00481</name>
</gene>
<dbReference type="InterPro" id="IPR003607">
    <property type="entry name" value="HD/PDEase_dom"/>
</dbReference>
<dbReference type="CDD" id="cd00077">
    <property type="entry name" value="HDc"/>
    <property type="match status" value="1"/>
</dbReference>
<dbReference type="AlphaFoldDB" id="A0A1G5BNY5"/>
<accession>A0A1G5BNY5</accession>
<dbReference type="STRING" id="1120976.SAMN03080606_00481"/>
<name>A0A1G5BNY5_9FIRM</name>
<dbReference type="SMART" id="SM00471">
    <property type="entry name" value="HDc"/>
    <property type="match status" value="1"/>
</dbReference>
<dbReference type="InterPro" id="IPR051094">
    <property type="entry name" value="Diverse_Catalytic_Enzymes"/>
</dbReference>
<evidence type="ECO:0000256" key="1">
    <source>
        <dbReference type="ARBA" id="ARBA00022801"/>
    </source>
</evidence>
<dbReference type="PROSITE" id="PS51831">
    <property type="entry name" value="HD"/>
    <property type="match status" value="1"/>
</dbReference>
<dbReference type="InterPro" id="IPR006674">
    <property type="entry name" value="HD_domain"/>
</dbReference>
<dbReference type="EMBL" id="FMUS01000002">
    <property type="protein sequence ID" value="SCX91953.1"/>
    <property type="molecule type" value="Genomic_DNA"/>
</dbReference>
<keyword evidence="4" id="KW-1185">Reference proteome</keyword>
<dbReference type="InterPro" id="IPR026875">
    <property type="entry name" value="PHydrolase_assoc_dom"/>
</dbReference>
<feature type="domain" description="HD" evidence="2">
    <location>
        <begin position="76"/>
        <end position="186"/>
    </location>
</feature>
<evidence type="ECO:0000313" key="4">
    <source>
        <dbReference type="Proteomes" id="UP000198636"/>
    </source>
</evidence>
<evidence type="ECO:0000313" key="3">
    <source>
        <dbReference type="EMBL" id="SCX91953.1"/>
    </source>
</evidence>
<keyword evidence="1" id="KW-0378">Hydrolase</keyword>
<dbReference type="RefSeq" id="WP_091539551.1">
    <property type="nucleotide sequence ID" value="NZ_FMUS01000002.1"/>
</dbReference>